<proteinExistence type="predicted"/>
<dbReference type="EMBL" id="SRYB01000043">
    <property type="protein sequence ID" value="TGY76173.1"/>
    <property type="molecule type" value="Genomic_DNA"/>
</dbReference>
<gene>
    <name evidence="1" type="ORF">E5331_18515</name>
</gene>
<comment type="caution">
    <text evidence="1">The sequence shown here is derived from an EMBL/GenBank/DDBJ whole genome shotgun (WGS) entry which is preliminary data.</text>
</comment>
<sequence>MKFSELAIWGMAVLSVSCIREEPLNAECDITSVTLPGDVLNRQPLIENDKITLIVKNDVSVMSLAPEFELTPGATIEPASGTVRNFLLPQTYKVTSEDGEWSKTYTVSVERNNSINLNYSFENVRQVSALGGACSYDVFYETSPSGAVSLEWASANQAFAMSFQASTPNTFPTYQGEDGVDGCCAVLVTRSTGKWGQNLGKPIASGNLFFGKFDMTDAINHPLEATHFGIPFTNVPTRFSGYYKYTPGPEYCAPDADGKLQPVEGMVDLFSLYAVLYETTETHEWLDGTNVLAPDNDLIISTAEIPDRHASEEWVEFSVPFTYRPGKSIDPEKLKAGKYNIAVVMGSSKDGDRFCGAVGSTLKVDEVSISCSSDSKN</sequence>
<evidence type="ECO:0000313" key="2">
    <source>
        <dbReference type="Proteomes" id="UP000306319"/>
    </source>
</evidence>
<dbReference type="Proteomes" id="UP000306319">
    <property type="component" value="Unassembled WGS sequence"/>
</dbReference>
<keyword evidence="2" id="KW-1185">Reference proteome</keyword>
<name>A0AC61RD46_9BACT</name>
<evidence type="ECO:0000313" key="1">
    <source>
        <dbReference type="EMBL" id="TGY76173.1"/>
    </source>
</evidence>
<reference evidence="1" key="1">
    <citation type="submission" date="2019-04" db="EMBL/GenBank/DDBJ databases">
        <title>Microbes associate with the intestines of laboratory mice.</title>
        <authorList>
            <person name="Navarre W."/>
            <person name="Wong E."/>
            <person name="Huang K."/>
            <person name="Tropini C."/>
            <person name="Ng K."/>
            <person name="Yu B."/>
        </authorList>
    </citation>
    <scope>NUCLEOTIDE SEQUENCE</scope>
    <source>
        <strain evidence="1">NM04_E33</strain>
    </source>
</reference>
<protein>
    <submittedName>
        <fullName evidence="1">Uncharacterized protein</fullName>
    </submittedName>
</protein>
<accession>A0AC61RD46</accession>
<organism evidence="1 2">
    <name type="scientific">Lepagella muris</name>
    <dbReference type="NCBI Taxonomy" id="3032870"/>
    <lineage>
        <taxon>Bacteria</taxon>
        <taxon>Pseudomonadati</taxon>
        <taxon>Bacteroidota</taxon>
        <taxon>Bacteroidia</taxon>
        <taxon>Bacteroidales</taxon>
        <taxon>Muribaculaceae</taxon>
        <taxon>Lepagella</taxon>
    </lineage>
</organism>